<evidence type="ECO:0000256" key="1">
    <source>
        <dbReference type="ARBA" id="ARBA00004651"/>
    </source>
</evidence>
<dbReference type="AlphaFoldDB" id="A0A6P4ZVU3"/>
<dbReference type="InterPro" id="IPR028082">
    <property type="entry name" value="Peripla_BP_I"/>
</dbReference>
<dbReference type="GeneID" id="109486066"/>
<evidence type="ECO:0000259" key="16">
    <source>
        <dbReference type="SMART" id="SM00079"/>
    </source>
</evidence>
<keyword evidence="6 15" id="KW-0472">Membrane</keyword>
<dbReference type="InterPro" id="IPR001828">
    <property type="entry name" value="ANF_lig-bd_rcpt"/>
</dbReference>
<evidence type="ECO:0000256" key="15">
    <source>
        <dbReference type="SAM" id="Phobius"/>
    </source>
</evidence>
<keyword evidence="4 15" id="KW-1133">Transmembrane helix</keyword>
<feature type="disulfide bond" evidence="13">
    <location>
        <begin position="621"/>
        <end position="678"/>
    </location>
</feature>
<evidence type="ECO:0000256" key="5">
    <source>
        <dbReference type="ARBA" id="ARBA00023018"/>
    </source>
</evidence>
<comment type="subcellular location">
    <subcellularLocation>
        <location evidence="1">Cell membrane</location>
        <topology evidence="1">Multi-pass membrane protein</topology>
    </subcellularLocation>
    <subcellularLocation>
        <location evidence="10">Postsynaptic cell membrane</location>
    </subcellularLocation>
</comment>
<proteinExistence type="predicted"/>
<dbReference type="PANTHER" id="PTHR42643:SF24">
    <property type="entry name" value="IONOTROPIC RECEPTOR 60A"/>
    <property type="match status" value="1"/>
</dbReference>
<evidence type="ECO:0000256" key="4">
    <source>
        <dbReference type="ARBA" id="ARBA00022989"/>
    </source>
</evidence>
<dbReference type="InterPro" id="IPR052192">
    <property type="entry name" value="Insect_Ionotropic_Sensory_Rcpt"/>
</dbReference>
<dbReference type="GO" id="GO:0050906">
    <property type="term" value="P:detection of stimulus involved in sensory perception"/>
    <property type="evidence" value="ECO:0007669"/>
    <property type="project" value="UniProtKB-ARBA"/>
</dbReference>
<dbReference type="PANTHER" id="PTHR42643">
    <property type="entry name" value="IONOTROPIC RECEPTOR 20A-RELATED"/>
    <property type="match status" value="1"/>
</dbReference>
<evidence type="ECO:0000256" key="13">
    <source>
        <dbReference type="PIRSR" id="PIRSR601508-3"/>
    </source>
</evidence>
<evidence type="ECO:0000256" key="7">
    <source>
        <dbReference type="ARBA" id="ARBA00023170"/>
    </source>
</evidence>
<dbReference type="Proteomes" id="UP000515135">
    <property type="component" value="Unplaced"/>
</dbReference>
<feature type="site" description="Crucial to convey clamshell closure to channel opening" evidence="12">
    <location>
        <position position="539"/>
    </location>
</feature>
<evidence type="ECO:0000313" key="18">
    <source>
        <dbReference type="RefSeq" id="XP_019645315.1"/>
    </source>
</evidence>
<feature type="region of interest" description="Disordered" evidence="14">
    <location>
        <begin position="223"/>
        <end position="248"/>
    </location>
</feature>
<organism evidence="17 18">
    <name type="scientific">Branchiostoma belcheri</name>
    <name type="common">Amphioxus</name>
    <dbReference type="NCBI Taxonomy" id="7741"/>
    <lineage>
        <taxon>Eukaryota</taxon>
        <taxon>Metazoa</taxon>
        <taxon>Chordata</taxon>
        <taxon>Cephalochordata</taxon>
        <taxon>Leptocardii</taxon>
        <taxon>Amphioxiformes</taxon>
        <taxon>Branchiostomatidae</taxon>
        <taxon>Branchiostoma</taxon>
    </lineage>
</organism>
<dbReference type="OrthoDB" id="5984008at2759"/>
<sequence length="735" mass="81763">MTPLPTPCTCGLTHGPQPAPLVVRMYQPDPETPALRSRVLDMFPSPKQLATMLFDVMEALGWRETYMVYNKRSEFYRSFEALLNEAAIRRFSLWAKEVPVAMVTKKDDDALDAVLSDVISAGREHVVVMTSDDVVGIILDKAADMLLLTSQSHWIVTSFDVRESDLQSARSSGALLTLLRPFPQTDPPWGRDLPDGQLPFRMRLALDAVRVVSSLSPDLVTGFSRSSDGKDSDLAPRGQTCRSGMRDSISEESFPGFSGHVSFDSCGKRKNVTVFVDEYLQGESTQVGNWTAEGMASVQSGWQKPLYPHLLSGRHLQVYTALSNPFVMKKPGKSGKVGSALYHGYLMDVLEMLASRLNFTWDLTVGRRTTTATLAAAKKYDLVLVATAVRPAGHRTIEYSVPLRTRGYFLTMKKPNRSDGRGIFQFMGPFSMEVWLCYVAAAVGVSLVLAANGRLNPYEWARAAGRGEVSAEEADNLSLANSLWSTFGAAVCQGQEFLPRSFAGRVMTGAWWFLILVIVASYTANLAAFLSQPSVDRTIRSLSDLAGQTDVPYGTYKGYSFYKFLKKAQEEPFKTLGRYIDKNSDEVLVNRSRDAFERAAKGDFIFISPTSYEYEILNKRCDMVILTEEYFYKYQVALPFRLGSPYRTEINLALMDMVEAGNMDTLGNRWFNKKKYKCFTGSTNDGVMGMEQLDGIFYYLMIGIAIAILVSALEWVHFKFKGGRSSKPVDGGGSV</sequence>
<feature type="site" description="Interaction with the cone snail toxin Con-ikot-ikot" evidence="12">
    <location>
        <position position="566"/>
    </location>
</feature>
<dbReference type="KEGG" id="bbel:109486066"/>
<reference evidence="18" key="1">
    <citation type="submission" date="2025-08" db="UniProtKB">
        <authorList>
            <consortium name="RefSeq"/>
        </authorList>
    </citation>
    <scope>IDENTIFICATION</scope>
    <source>
        <tissue evidence="18">Gonad</tissue>
    </source>
</reference>
<dbReference type="PRINTS" id="PR00177">
    <property type="entry name" value="NMDARECEPTOR"/>
</dbReference>
<evidence type="ECO:0000256" key="12">
    <source>
        <dbReference type="PIRSR" id="PIRSR601508-2"/>
    </source>
</evidence>
<dbReference type="InterPro" id="IPR001320">
    <property type="entry name" value="Iontro_rcpt_C"/>
</dbReference>
<evidence type="ECO:0000256" key="10">
    <source>
        <dbReference type="ARBA" id="ARBA00034100"/>
    </source>
</evidence>
<dbReference type="GO" id="GO:0038023">
    <property type="term" value="F:signaling receptor activity"/>
    <property type="evidence" value="ECO:0007669"/>
    <property type="project" value="InterPro"/>
</dbReference>
<keyword evidence="7" id="KW-0675">Receptor</keyword>
<keyword evidence="17" id="KW-1185">Reference proteome</keyword>
<dbReference type="SMART" id="SM00079">
    <property type="entry name" value="PBPe"/>
    <property type="match status" value="1"/>
</dbReference>
<keyword evidence="5" id="KW-0770">Synapse</keyword>
<evidence type="ECO:0000256" key="2">
    <source>
        <dbReference type="ARBA" id="ARBA00022475"/>
    </source>
</evidence>
<dbReference type="Pfam" id="PF00060">
    <property type="entry name" value="Lig_chan"/>
    <property type="match status" value="1"/>
</dbReference>
<evidence type="ECO:0000256" key="8">
    <source>
        <dbReference type="ARBA" id="ARBA00023180"/>
    </source>
</evidence>
<accession>A0A6P4ZVU3</accession>
<evidence type="ECO:0000256" key="9">
    <source>
        <dbReference type="ARBA" id="ARBA00023257"/>
    </source>
</evidence>
<keyword evidence="9" id="KW-0628">Postsynaptic cell membrane</keyword>
<evidence type="ECO:0000256" key="14">
    <source>
        <dbReference type="SAM" id="MobiDB-lite"/>
    </source>
</evidence>
<gene>
    <name evidence="18" type="primary">LOC109486066</name>
</gene>
<feature type="transmembrane region" description="Helical" evidence="15">
    <location>
        <begin position="510"/>
        <end position="530"/>
    </location>
</feature>
<dbReference type="Gene3D" id="3.40.50.2300">
    <property type="match status" value="2"/>
</dbReference>
<name>A0A6P4ZVU3_BRABE</name>
<dbReference type="Gene3D" id="1.10.287.70">
    <property type="match status" value="1"/>
</dbReference>
<keyword evidence="2" id="KW-1003">Cell membrane</keyword>
<evidence type="ECO:0000256" key="11">
    <source>
        <dbReference type="PIRSR" id="PIRSR601508-1"/>
    </source>
</evidence>
<dbReference type="SUPFAM" id="SSF53822">
    <property type="entry name" value="Periplasmic binding protein-like I"/>
    <property type="match status" value="1"/>
</dbReference>
<dbReference type="GO" id="GO:0015276">
    <property type="term" value="F:ligand-gated monoatomic ion channel activity"/>
    <property type="evidence" value="ECO:0007669"/>
    <property type="project" value="InterPro"/>
</dbReference>
<evidence type="ECO:0000256" key="6">
    <source>
        <dbReference type="ARBA" id="ARBA00023136"/>
    </source>
</evidence>
<feature type="binding site" evidence="11">
    <location>
        <position position="560"/>
    </location>
    <ligand>
        <name>L-glutamate</name>
        <dbReference type="ChEBI" id="CHEBI:29985"/>
    </ligand>
</feature>
<dbReference type="Pfam" id="PF01094">
    <property type="entry name" value="ANF_receptor"/>
    <property type="match status" value="1"/>
</dbReference>
<dbReference type="SUPFAM" id="SSF53850">
    <property type="entry name" value="Periplasmic binding protein-like II"/>
    <property type="match status" value="1"/>
</dbReference>
<dbReference type="FunFam" id="1.10.287.70:FF:000299">
    <property type="entry name" value="Uncharacterized protein"/>
    <property type="match status" value="1"/>
</dbReference>
<feature type="transmembrane region" description="Helical" evidence="15">
    <location>
        <begin position="696"/>
        <end position="718"/>
    </location>
</feature>
<dbReference type="Gene3D" id="3.40.190.10">
    <property type="entry name" value="Periplasmic binding protein-like II"/>
    <property type="match status" value="2"/>
</dbReference>
<dbReference type="RefSeq" id="XP_019645315.1">
    <property type="nucleotide sequence ID" value="XM_019789756.1"/>
</dbReference>
<feature type="domain" description="Ionotropic glutamate receptor C-terminal" evidence="16">
    <location>
        <begin position="315"/>
        <end position="673"/>
    </location>
</feature>
<dbReference type="InterPro" id="IPR001508">
    <property type="entry name" value="Iono_Glu_rcpt_met"/>
</dbReference>
<keyword evidence="13" id="KW-1015">Disulfide bond</keyword>
<keyword evidence="8" id="KW-0325">Glycoprotein</keyword>
<evidence type="ECO:0000313" key="17">
    <source>
        <dbReference type="Proteomes" id="UP000515135"/>
    </source>
</evidence>
<evidence type="ECO:0000256" key="3">
    <source>
        <dbReference type="ARBA" id="ARBA00022692"/>
    </source>
</evidence>
<protein>
    <submittedName>
        <fullName evidence="18">Glutamate receptor ionotropic, kainate 2-like</fullName>
    </submittedName>
</protein>
<keyword evidence="3 15" id="KW-0812">Transmembrane</keyword>
<dbReference type="GO" id="GO:0045211">
    <property type="term" value="C:postsynaptic membrane"/>
    <property type="evidence" value="ECO:0007669"/>
    <property type="project" value="UniProtKB-SubCell"/>
</dbReference>